<protein>
    <submittedName>
        <fullName evidence="1">Uncharacterized protein</fullName>
    </submittedName>
</protein>
<comment type="caution">
    <text evidence="1">The sequence shown here is derived from an EMBL/GenBank/DDBJ whole genome shotgun (WGS) entry which is preliminary data.</text>
</comment>
<evidence type="ECO:0000313" key="1">
    <source>
        <dbReference type="EMBL" id="VVA91798.1"/>
    </source>
</evidence>
<name>A0A565AT43_9BRAS</name>
<dbReference type="AlphaFoldDB" id="A0A565AT43"/>
<dbReference type="EMBL" id="CABITT030000001">
    <property type="protein sequence ID" value="VVA91798.1"/>
    <property type="molecule type" value="Genomic_DNA"/>
</dbReference>
<keyword evidence="2" id="KW-1185">Reference proteome</keyword>
<sequence>MVPGLQHVIVELEKRVCSGRFYKNKTFPAVRQQFLRALRVKGLWQLRFKTLCLSSKIRSHG</sequence>
<accession>A0A565AT43</accession>
<organism evidence="1 2">
    <name type="scientific">Arabis nemorensis</name>
    <dbReference type="NCBI Taxonomy" id="586526"/>
    <lineage>
        <taxon>Eukaryota</taxon>
        <taxon>Viridiplantae</taxon>
        <taxon>Streptophyta</taxon>
        <taxon>Embryophyta</taxon>
        <taxon>Tracheophyta</taxon>
        <taxon>Spermatophyta</taxon>
        <taxon>Magnoliopsida</taxon>
        <taxon>eudicotyledons</taxon>
        <taxon>Gunneridae</taxon>
        <taxon>Pentapetalae</taxon>
        <taxon>rosids</taxon>
        <taxon>malvids</taxon>
        <taxon>Brassicales</taxon>
        <taxon>Brassicaceae</taxon>
        <taxon>Arabideae</taxon>
        <taxon>Arabis</taxon>
    </lineage>
</organism>
<proteinExistence type="predicted"/>
<reference evidence="1" key="1">
    <citation type="submission" date="2019-07" db="EMBL/GenBank/DDBJ databases">
        <authorList>
            <person name="Dittberner H."/>
        </authorList>
    </citation>
    <scope>NUCLEOTIDE SEQUENCE [LARGE SCALE GENOMIC DNA]</scope>
</reference>
<evidence type="ECO:0000313" key="2">
    <source>
        <dbReference type="Proteomes" id="UP000489600"/>
    </source>
</evidence>
<gene>
    <name evidence="1" type="ORF">ANE_LOCUS2243</name>
</gene>
<dbReference type="Proteomes" id="UP000489600">
    <property type="component" value="Unassembled WGS sequence"/>
</dbReference>